<accession>A0A1H9VS58</accession>
<dbReference type="EMBL" id="FOGS01000010">
    <property type="protein sequence ID" value="SES24381.1"/>
    <property type="molecule type" value="Genomic_DNA"/>
</dbReference>
<dbReference type="Proteomes" id="UP000198505">
    <property type="component" value="Unassembled WGS sequence"/>
</dbReference>
<name>A0A1H9VS58_9GAMM</name>
<reference evidence="2" key="1">
    <citation type="submission" date="2016-10" db="EMBL/GenBank/DDBJ databases">
        <authorList>
            <person name="Varghese N."/>
            <person name="Submissions S."/>
        </authorList>
    </citation>
    <scope>NUCLEOTIDE SEQUENCE [LARGE SCALE GENOMIC DNA]</scope>
    <source>
        <strain evidence="2">CGMCC 1.6495</strain>
    </source>
</reference>
<gene>
    <name evidence="1" type="ORF">SAMN04487958_110118</name>
</gene>
<dbReference type="RefSeq" id="WP_092829147.1">
    <property type="nucleotide sequence ID" value="NZ_FOGS01000010.1"/>
</dbReference>
<evidence type="ECO:0000313" key="2">
    <source>
        <dbReference type="Proteomes" id="UP000198505"/>
    </source>
</evidence>
<organism evidence="1 2">
    <name type="scientific">Vreelandella subterranea</name>
    <dbReference type="NCBI Taxonomy" id="416874"/>
    <lineage>
        <taxon>Bacteria</taxon>
        <taxon>Pseudomonadati</taxon>
        <taxon>Pseudomonadota</taxon>
        <taxon>Gammaproteobacteria</taxon>
        <taxon>Oceanospirillales</taxon>
        <taxon>Halomonadaceae</taxon>
        <taxon>Vreelandella</taxon>
    </lineage>
</organism>
<sequence length="79" mass="8482">MSATTNAMLRLLNIDDIGQAAVCDVLNDMAAINAGQVAIQLSDNSGQVRGALVCLNGPDSQRYIDAFNRVSEELENEQE</sequence>
<keyword evidence="2" id="KW-1185">Reference proteome</keyword>
<evidence type="ECO:0000313" key="1">
    <source>
        <dbReference type="EMBL" id="SES24381.1"/>
    </source>
</evidence>
<proteinExistence type="predicted"/>
<protein>
    <submittedName>
        <fullName evidence="1">Uncharacterized protein</fullName>
    </submittedName>
</protein>
<dbReference type="STRING" id="416874.SAMN04487958_110118"/>
<dbReference type="AlphaFoldDB" id="A0A1H9VS58"/>